<dbReference type="EMBL" id="QYBB01000001">
    <property type="protein sequence ID" value="RYC33979.1"/>
    <property type="molecule type" value="Genomic_DNA"/>
</dbReference>
<gene>
    <name evidence="1" type="ORF">D3273_01645</name>
</gene>
<evidence type="ECO:0000313" key="2">
    <source>
        <dbReference type="Proteomes" id="UP000290759"/>
    </source>
</evidence>
<reference evidence="1 2" key="2">
    <citation type="submission" date="2019-02" db="EMBL/GenBank/DDBJ databases">
        <title>'Lichenibacterium ramalinii' gen. nov. sp. nov., 'Lichenibacterium minor' gen. nov. sp. nov.</title>
        <authorList>
            <person name="Pankratov T."/>
        </authorList>
    </citation>
    <scope>NUCLEOTIDE SEQUENCE [LARGE SCALE GENOMIC DNA]</scope>
    <source>
        <strain evidence="1 2">RmlP026</strain>
    </source>
</reference>
<reference evidence="1 2" key="1">
    <citation type="submission" date="2018-12" db="EMBL/GenBank/DDBJ databases">
        <authorList>
            <person name="Grouzdev D.S."/>
            <person name="Krutkina M.S."/>
        </authorList>
    </citation>
    <scope>NUCLEOTIDE SEQUENCE [LARGE SCALE GENOMIC DNA]</scope>
    <source>
        <strain evidence="1 2">RmlP026</strain>
    </source>
</reference>
<organism evidence="1 2">
    <name type="scientific">Lichenibacterium minor</name>
    <dbReference type="NCBI Taxonomy" id="2316528"/>
    <lineage>
        <taxon>Bacteria</taxon>
        <taxon>Pseudomonadati</taxon>
        <taxon>Pseudomonadota</taxon>
        <taxon>Alphaproteobacteria</taxon>
        <taxon>Hyphomicrobiales</taxon>
        <taxon>Lichenihabitantaceae</taxon>
        <taxon>Lichenibacterium</taxon>
    </lineage>
</organism>
<dbReference type="SUPFAM" id="SSF158837">
    <property type="entry name" value="AGR C 984p-like"/>
    <property type="match status" value="7"/>
</dbReference>
<proteinExistence type="predicted"/>
<dbReference type="Gene3D" id="1.10.3700.10">
    <property type="entry name" value="AGR C 984p-like"/>
    <property type="match status" value="5"/>
</dbReference>
<sequence length="1007" mass="103392">MLSTYAQYQIYARDMGASLKRVAAEPAVARDTAYYRANIGKVKTVDDFIGDYRLFSYAMKAYGLSDAVQNRGFMRKVLTSDPADAKSFVNTLTDGRYKPFALAFSFTANGKVVDTAVAQDAAQQSDTLARFGSQTLVGANSSADVAYYKAHIGQVTSLDGLVSNDRLYRIALQAYGIDPATTSVDTVRHMLTSDTFDPASTVNASGHPSDAAQSSADLQATVVRYGATTASDASSQALGTIETAYYRNAMPGVTGVDGFLSDDRLVAYATQAFGLDYASAAVLKLAKANGADTTKPLTAAMKSDILRAALTSDLSNASSVARTLGSGFTAAAASFDFGPTAIQSPARTADITTRYGNAAGSDAASQQAAATETAYYVAKIPAVKTAAQFLADPRLVAYATAAYGLTFPTGTTPAQQAATLQAAMTGDPTDPQGVAAKGDSALLAFASAFNSAKVVRAQAGDAAESTVDLYGQATGQAGGAADETAYYLATMPGVKTADALASDAKLAAYVTAAYHIAYPDGASDAQKQAQLKAILTADPAVAGATYGDGARRLAAAFQFNAAGVAQQGRNAVTASGLEAQPAAPLQATVDLYTERLGTDPVATLKGAKETAYYRTAIAKVATVDDLVADPRLVAYAAAAYGVAFADGATQADKASEMKAILTSDPGDPKSVASQLGDSARQLASSFTFNSAYAGDDAIKGGGQDGFLALAAAFNFDAAGHVTDPRLAQSAKDTQSTLTAYVKQAGTAGRAVAQADATYYAASIGDVKTLGGFLSDPRLVKVATAAFGVARPAGLSDAQWSARLKSALTSDVANPKSAASTLGPAYRAMAAAFNFASDGKVARDPARLAQSGKAAALVADPYAQQALDAEAATRNKAVGLALNFGQRAAGITSAYQILADKSLLSVVQTAFNLPSSMATLDIDTQARIITDAVKPSDLRDPKKLGVILKNFAIRTDINAAAKASSGSVLTLFDRGSSDSADSLLSLVNPAAQGVDTSSMPILQLFNQG</sequence>
<dbReference type="OrthoDB" id="7824597at2"/>
<evidence type="ECO:0000313" key="1">
    <source>
        <dbReference type="EMBL" id="RYC33979.1"/>
    </source>
</evidence>
<dbReference type="InterPro" id="IPR010626">
    <property type="entry name" value="DUF1217"/>
</dbReference>
<dbReference type="Pfam" id="PF06748">
    <property type="entry name" value="DUF1217"/>
    <property type="match status" value="3"/>
</dbReference>
<dbReference type="Proteomes" id="UP000290759">
    <property type="component" value="Unassembled WGS sequence"/>
</dbReference>
<name>A0A4Q2UAS2_9HYPH</name>
<accession>A0A4Q2UAS2</accession>
<dbReference type="RefSeq" id="WP_129222839.1">
    <property type="nucleotide sequence ID" value="NZ_QYBB01000001.1"/>
</dbReference>
<dbReference type="InterPro" id="IPR023157">
    <property type="entry name" value="AGR-C-984p-like_sf"/>
</dbReference>
<protein>
    <submittedName>
        <fullName evidence="1">DUF1217 domain-containing protein</fullName>
    </submittedName>
</protein>
<dbReference type="AlphaFoldDB" id="A0A4Q2UAS2"/>
<comment type="caution">
    <text evidence="1">The sequence shown here is derived from an EMBL/GenBank/DDBJ whole genome shotgun (WGS) entry which is preliminary data.</text>
</comment>
<keyword evidence="2" id="KW-1185">Reference proteome</keyword>